<gene>
    <name evidence="1" type="ORF">C4K68_08245</name>
</gene>
<proteinExistence type="predicted"/>
<dbReference type="PIRSF" id="PIRSF034934">
    <property type="entry name" value="AbiF_AbiD"/>
    <property type="match status" value="1"/>
</dbReference>
<reference evidence="1 2" key="1">
    <citation type="submission" date="2018-02" db="EMBL/GenBank/DDBJ databases">
        <title>novel marine gammaproteobacteria from coastal saline agro ecosystem.</title>
        <authorList>
            <person name="Krishnan R."/>
            <person name="Ramesh Kumar N."/>
        </authorList>
    </citation>
    <scope>NUCLEOTIDE SEQUENCE [LARGE SCALE GENOMIC DNA]</scope>
    <source>
        <strain evidence="1 2">228</strain>
    </source>
</reference>
<dbReference type="OrthoDB" id="5363652at2"/>
<organism evidence="1 2">
    <name type="scientific">Proteobacteria bacterium 228</name>
    <dbReference type="NCBI Taxonomy" id="2083153"/>
    <lineage>
        <taxon>Bacteria</taxon>
        <taxon>Pseudomonadati</taxon>
        <taxon>Pseudomonadota</taxon>
    </lineage>
</organism>
<name>A0A2S5KTN4_9PROT</name>
<dbReference type="InterPro" id="IPR017034">
    <property type="entry name" value="Abi_system_AbiD/AbiF"/>
</dbReference>
<dbReference type="GO" id="GO:0003677">
    <property type="term" value="F:DNA binding"/>
    <property type="evidence" value="ECO:0007669"/>
    <property type="project" value="UniProtKB-KW"/>
</dbReference>
<dbReference type="Proteomes" id="UP000238196">
    <property type="component" value="Unassembled WGS sequence"/>
</dbReference>
<keyword evidence="1" id="KW-0238">DNA-binding</keyword>
<dbReference type="EMBL" id="PRLP01000024">
    <property type="protein sequence ID" value="PPC77889.1"/>
    <property type="molecule type" value="Genomic_DNA"/>
</dbReference>
<dbReference type="Pfam" id="PF07751">
    <property type="entry name" value="Abi_2"/>
    <property type="match status" value="1"/>
</dbReference>
<dbReference type="AlphaFoldDB" id="A0A2S5KTN4"/>
<comment type="caution">
    <text evidence="1">The sequence shown here is derived from an EMBL/GenBank/DDBJ whole genome shotgun (WGS) entry which is preliminary data.</text>
</comment>
<evidence type="ECO:0000313" key="1">
    <source>
        <dbReference type="EMBL" id="PPC77889.1"/>
    </source>
</evidence>
<evidence type="ECO:0000313" key="2">
    <source>
        <dbReference type="Proteomes" id="UP000238196"/>
    </source>
</evidence>
<dbReference type="InterPro" id="IPR011664">
    <property type="entry name" value="Abi_system_AbiD/AbiF-like"/>
</dbReference>
<accession>A0A2S5KTN4</accession>
<protein>
    <submittedName>
        <fullName evidence="1">DNA-binding protein</fullName>
    </submittedName>
</protein>
<sequence>MKRPFTKPATTFAQQVSLLQQRGMAIPDPARAEFYLQQLNYYRLGAYWLPFEANHVTHHFRAGTCFEDVVNLYTFDRELRLLVLDAIERIEVSVRTQWAYHLAHLHCPHAHLDSALALKVNHWQGNLHKLMEEVNRSDEVFIRHLRNTYSEALPPLWAVCEVMSLGLLSRWYNNLKPMATRRAIAAHYGVDEQTLESWLRHLSLVRNTCAHHSRLWNRDFTITPTKPRNKPAGLAVQWQSQSRKLYNTLVILLYLMDTISPDHHWRQRLLDLITRHSIAVAAMDFPAQWQALPIWRVTP</sequence>